<dbReference type="PRINTS" id="PR00686">
    <property type="entry name" value="TIFACTORIID"/>
</dbReference>
<evidence type="ECO:0000313" key="9">
    <source>
        <dbReference type="Proteomes" id="UP000241769"/>
    </source>
</evidence>
<evidence type="ECO:0000256" key="6">
    <source>
        <dbReference type="ARBA" id="ARBA00023242"/>
    </source>
</evidence>
<proteinExistence type="inferred from homology"/>
<accession>A0A2P6NEQ7</accession>
<keyword evidence="6" id="KW-0539">Nucleus</keyword>
<reference evidence="8 9" key="1">
    <citation type="journal article" date="2018" name="Genome Biol. Evol.">
        <title>Multiple Roots of Fruiting Body Formation in Amoebozoa.</title>
        <authorList>
            <person name="Hillmann F."/>
            <person name="Forbes G."/>
            <person name="Novohradska S."/>
            <person name="Ferling I."/>
            <person name="Riege K."/>
            <person name="Groth M."/>
            <person name="Westermann M."/>
            <person name="Marz M."/>
            <person name="Spaller T."/>
            <person name="Winckler T."/>
            <person name="Schaap P."/>
            <person name="Glockner G."/>
        </authorList>
    </citation>
    <scope>NUCLEOTIDE SEQUENCE [LARGE SCALE GENOMIC DNA]</scope>
    <source>
        <strain evidence="8 9">Jena</strain>
    </source>
</reference>
<keyword evidence="5" id="KW-0804">Transcription</keyword>
<feature type="compositionally biased region" description="Polar residues" evidence="7">
    <location>
        <begin position="275"/>
        <end position="285"/>
    </location>
</feature>
<keyword evidence="3" id="KW-0805">Transcription regulation</keyword>
<dbReference type="Proteomes" id="UP000241769">
    <property type="component" value="Unassembled WGS sequence"/>
</dbReference>
<sequence>MRDSNLRTWGNVSEVFRRHKSMEDETVAPKTHNIVATAYLGDESKLDLRVIAGKIRNAEFNPKRFSALIMRIQLPKSTAMIFASGKMVVTGARSEEDAKFACRKFARIIQKIGFNVKFEQFKVRTMVGGIDVGFPIRLEDLSKAHAPHCTYEPEIFPGLIYRLTDPKVTQEDLVAAYDKIAPVLAQYKKTSWKLLLTTCLLAEPKWQITRGSWVRISPVYSLEDHFKPPSRGNILKPNTQLLLWTLVLICLISSPRAKDTLQPSTDLTRTKRLASLNQKHVSSRSAPDVESSRSHQQGHTADGYDLDFYGLAAVKIKSAEDERVGVWYRAVQRNEWAAIKATIEKYSPPPIQTAPAGLYGALQTSQALARIAAAERGLFGCVS</sequence>
<feature type="region of interest" description="Disordered" evidence="7">
    <location>
        <begin position="272"/>
        <end position="300"/>
    </location>
</feature>
<dbReference type="InterPro" id="IPR000814">
    <property type="entry name" value="TBP"/>
</dbReference>
<gene>
    <name evidence="8" type="ORF">PROFUN_10137</name>
</gene>
<name>A0A2P6NEQ7_9EUKA</name>
<evidence type="ECO:0000256" key="5">
    <source>
        <dbReference type="ARBA" id="ARBA00023163"/>
    </source>
</evidence>
<dbReference type="Pfam" id="PF00352">
    <property type="entry name" value="TBP"/>
    <property type="match status" value="2"/>
</dbReference>
<evidence type="ECO:0000256" key="4">
    <source>
        <dbReference type="ARBA" id="ARBA00023125"/>
    </source>
</evidence>
<protein>
    <recommendedName>
        <fullName evidence="10">TATA-box-binding protein</fullName>
    </recommendedName>
</protein>
<dbReference type="GO" id="GO:0006352">
    <property type="term" value="P:DNA-templated transcription initiation"/>
    <property type="evidence" value="ECO:0007669"/>
    <property type="project" value="InterPro"/>
</dbReference>
<dbReference type="GO" id="GO:0060261">
    <property type="term" value="P:positive regulation of transcription initiation by RNA polymerase II"/>
    <property type="evidence" value="ECO:0007669"/>
    <property type="project" value="UniProtKB-ARBA"/>
</dbReference>
<dbReference type="EMBL" id="MDYQ01000103">
    <property type="protein sequence ID" value="PRP82437.1"/>
    <property type="molecule type" value="Genomic_DNA"/>
</dbReference>
<evidence type="ECO:0000256" key="7">
    <source>
        <dbReference type="SAM" id="MobiDB-lite"/>
    </source>
</evidence>
<dbReference type="STRING" id="1890364.A0A2P6NEQ7"/>
<dbReference type="InParanoid" id="A0A2P6NEQ7"/>
<dbReference type="SUPFAM" id="SSF55945">
    <property type="entry name" value="TATA-box binding protein-like"/>
    <property type="match status" value="2"/>
</dbReference>
<evidence type="ECO:0000256" key="1">
    <source>
        <dbReference type="ARBA" id="ARBA00004123"/>
    </source>
</evidence>
<dbReference type="PANTHER" id="PTHR10126">
    <property type="entry name" value="TATA-BOX BINDING PROTEIN"/>
    <property type="match status" value="1"/>
</dbReference>
<evidence type="ECO:0000256" key="2">
    <source>
        <dbReference type="ARBA" id="ARBA00005560"/>
    </source>
</evidence>
<dbReference type="OrthoDB" id="2127950at2759"/>
<keyword evidence="4" id="KW-0238">DNA-binding</keyword>
<dbReference type="FunFam" id="3.30.310.10:FF:000005">
    <property type="entry name" value="TATA box-binding protein-like 1"/>
    <property type="match status" value="1"/>
</dbReference>
<evidence type="ECO:0000313" key="8">
    <source>
        <dbReference type="EMBL" id="PRP82437.1"/>
    </source>
</evidence>
<dbReference type="AlphaFoldDB" id="A0A2P6NEQ7"/>
<dbReference type="InterPro" id="IPR012295">
    <property type="entry name" value="TBP_dom_sf"/>
</dbReference>
<comment type="similarity">
    <text evidence="2">Belongs to the TBP family.</text>
</comment>
<evidence type="ECO:0008006" key="10">
    <source>
        <dbReference type="Google" id="ProtNLM"/>
    </source>
</evidence>
<comment type="subcellular location">
    <subcellularLocation>
        <location evidence="1">Nucleus</location>
    </subcellularLocation>
</comment>
<dbReference type="GO" id="GO:0003677">
    <property type="term" value="F:DNA binding"/>
    <property type="evidence" value="ECO:0007669"/>
    <property type="project" value="UniProtKB-KW"/>
</dbReference>
<dbReference type="GO" id="GO:0005634">
    <property type="term" value="C:nucleus"/>
    <property type="evidence" value="ECO:0007669"/>
    <property type="project" value="UniProtKB-SubCell"/>
</dbReference>
<dbReference type="Gene3D" id="3.30.310.10">
    <property type="entry name" value="TATA-Binding Protein"/>
    <property type="match status" value="2"/>
</dbReference>
<comment type="caution">
    <text evidence="8">The sequence shown here is derived from an EMBL/GenBank/DDBJ whole genome shotgun (WGS) entry which is preliminary data.</text>
</comment>
<organism evidence="8 9">
    <name type="scientific">Planoprotostelium fungivorum</name>
    <dbReference type="NCBI Taxonomy" id="1890364"/>
    <lineage>
        <taxon>Eukaryota</taxon>
        <taxon>Amoebozoa</taxon>
        <taxon>Evosea</taxon>
        <taxon>Variosea</taxon>
        <taxon>Cavosteliida</taxon>
        <taxon>Cavosteliaceae</taxon>
        <taxon>Planoprotostelium</taxon>
    </lineage>
</organism>
<evidence type="ECO:0000256" key="3">
    <source>
        <dbReference type="ARBA" id="ARBA00023015"/>
    </source>
</evidence>
<keyword evidence="9" id="KW-1185">Reference proteome</keyword>